<proteinExistence type="predicted"/>
<gene>
    <name evidence="1" type="ORF">C4B59_05875</name>
</gene>
<comment type="caution">
    <text evidence="1">The sequence shown here is derived from an EMBL/GenBank/DDBJ whole genome shotgun (WGS) entry which is preliminary data.</text>
</comment>
<reference evidence="1" key="1">
    <citation type="submission" date="2018-01" db="EMBL/GenBank/DDBJ databases">
        <authorList>
            <person name="Krukenberg V."/>
        </authorList>
    </citation>
    <scope>NUCLEOTIDE SEQUENCE</scope>
    <source>
        <strain evidence="1">E20ANME2</strain>
    </source>
</reference>
<name>A0AC61L454_9EURY</name>
<evidence type="ECO:0000313" key="1">
    <source>
        <dbReference type="EMBL" id="PXF61085.1"/>
    </source>
</evidence>
<sequence>MDETRGRELFNSAVQPLSDIMYNYGTAVQLKGKLGESGEDYLSIFFRVKNIVDLNQTSINSNWALAVRWFKKVKKGTYSVDDDSLTGKIKEFEGLYKDLKNLKEFCESKDKSLRGKRI</sequence>
<evidence type="ECO:0000313" key="2">
    <source>
        <dbReference type="Proteomes" id="UP000248329"/>
    </source>
</evidence>
<dbReference type="Proteomes" id="UP000248329">
    <property type="component" value="Unassembled WGS sequence"/>
</dbReference>
<protein>
    <submittedName>
        <fullName evidence="1">Uncharacterized protein</fullName>
    </submittedName>
</protein>
<accession>A0AC61L454</accession>
<dbReference type="EMBL" id="PQXF01000008">
    <property type="protein sequence ID" value="PXF61085.1"/>
    <property type="molecule type" value="Genomic_DNA"/>
</dbReference>
<organism evidence="1 2">
    <name type="scientific">Candidatus Methanogaster sp</name>
    <dbReference type="NCBI Taxonomy" id="3386292"/>
    <lineage>
        <taxon>Archaea</taxon>
        <taxon>Methanobacteriati</taxon>
        <taxon>Methanobacteriota</taxon>
        <taxon>Stenosarchaea group</taxon>
        <taxon>Methanomicrobia</taxon>
        <taxon>Methanosarcinales</taxon>
        <taxon>ANME-2 cluster</taxon>
        <taxon>Candidatus Methanogasteraceae</taxon>
        <taxon>Candidatus Methanogaster</taxon>
    </lineage>
</organism>